<evidence type="ECO:0000256" key="1">
    <source>
        <dbReference type="SAM" id="Phobius"/>
    </source>
</evidence>
<dbReference type="RefSeq" id="WP_237381136.1">
    <property type="nucleotide sequence ID" value="NZ_CP071793.1"/>
</dbReference>
<gene>
    <name evidence="3" type="ORF">J3U87_00895</name>
</gene>
<keyword evidence="1" id="KW-1133">Transmembrane helix</keyword>
<evidence type="ECO:0000259" key="2">
    <source>
        <dbReference type="Pfam" id="PF02470"/>
    </source>
</evidence>
<organism evidence="3 4">
    <name type="scientific">Sulfidibacter corallicola</name>
    <dbReference type="NCBI Taxonomy" id="2818388"/>
    <lineage>
        <taxon>Bacteria</taxon>
        <taxon>Pseudomonadati</taxon>
        <taxon>Acidobacteriota</taxon>
        <taxon>Holophagae</taxon>
        <taxon>Acanthopleuribacterales</taxon>
        <taxon>Acanthopleuribacteraceae</taxon>
        <taxon>Sulfidibacter</taxon>
    </lineage>
</organism>
<proteinExistence type="predicted"/>
<keyword evidence="1" id="KW-0472">Membrane</keyword>
<sequence>MNREAKVGLFVLIAVGVMIFFVFKTSDLAAALKREAPLREQRVILSDASGIREDTAVRVAGVKVGRVLRIELMGSEAVATLGLPADLELGTDAYTELRSQGVLGEKFIALFPGSEGRLGADQSLRTVVPPSLEDLTATFNAIGQNFQGITESLKASTVAADGGNRIEAIAANLEKMSALLVAMMEENRTNIKTTTGEFASMTQNLNRDLPAMVAELRALAQSLRETSQANRPNIDQTMQNVAAMSEKFNRASASLAELTAKVERGEGSIGKLFNDPTTVDNLNQVLETANDSLGKIDQFLGSADALKFDLHVRSEYLSEHSTAKTYFGLRIKPSDDKFYLLEGVSRDADHLPGELTQTTSETFDPDGNLVSRTVISSLEEADDLEFTGQLAYRVRGGLFVRGGLIEGEGGAGLDYFAMGDQLQLSLEGFDFNRENDLGTHAKAGLSFKLKHGLHLTAGWDDFLEESLDSAFVGGGIRWKDDDLKILITNLGSVLRR</sequence>
<evidence type="ECO:0000313" key="3">
    <source>
        <dbReference type="EMBL" id="QTD51000.1"/>
    </source>
</evidence>
<protein>
    <submittedName>
        <fullName evidence="3">MCE family protein</fullName>
    </submittedName>
</protein>
<keyword evidence="1" id="KW-0812">Transmembrane</keyword>
<name>A0A8A4TN77_SULCO</name>
<feature type="domain" description="Mce/MlaD" evidence="2">
    <location>
        <begin position="43"/>
        <end position="113"/>
    </location>
</feature>
<keyword evidence="4" id="KW-1185">Reference proteome</keyword>
<dbReference type="Proteomes" id="UP000663929">
    <property type="component" value="Chromosome"/>
</dbReference>
<dbReference type="PANTHER" id="PTHR33371:SF4">
    <property type="entry name" value="INTERMEMBRANE PHOSPHOLIPID TRANSPORT SYSTEM BINDING PROTEIN MLAD"/>
    <property type="match status" value="1"/>
</dbReference>
<dbReference type="InterPro" id="IPR003399">
    <property type="entry name" value="Mce/MlaD"/>
</dbReference>
<dbReference type="Pfam" id="PF02470">
    <property type="entry name" value="MlaD"/>
    <property type="match status" value="1"/>
</dbReference>
<dbReference type="AlphaFoldDB" id="A0A8A4TN77"/>
<evidence type="ECO:0000313" key="4">
    <source>
        <dbReference type="Proteomes" id="UP000663929"/>
    </source>
</evidence>
<reference evidence="3" key="1">
    <citation type="submission" date="2021-03" db="EMBL/GenBank/DDBJ databases">
        <title>Acanthopleuribacteraceae sp. M133.</title>
        <authorList>
            <person name="Wang G."/>
        </authorList>
    </citation>
    <scope>NUCLEOTIDE SEQUENCE</scope>
    <source>
        <strain evidence="3">M133</strain>
    </source>
</reference>
<dbReference type="EMBL" id="CP071793">
    <property type="protein sequence ID" value="QTD51000.1"/>
    <property type="molecule type" value="Genomic_DNA"/>
</dbReference>
<dbReference type="PANTHER" id="PTHR33371">
    <property type="entry name" value="INTERMEMBRANE PHOSPHOLIPID TRANSPORT SYSTEM BINDING PROTEIN MLAD-RELATED"/>
    <property type="match status" value="1"/>
</dbReference>
<accession>A0A8A4TN77</accession>
<dbReference type="InterPro" id="IPR052336">
    <property type="entry name" value="MlaD_Phospholipid_Transporter"/>
</dbReference>
<dbReference type="KEGG" id="scor:J3U87_00895"/>
<feature type="transmembrane region" description="Helical" evidence="1">
    <location>
        <begin position="7"/>
        <end position="23"/>
    </location>
</feature>